<dbReference type="KEGG" id="olu:OSTLU_30227"/>
<feature type="compositionally biased region" description="Basic residues" evidence="1">
    <location>
        <begin position="20"/>
        <end position="31"/>
    </location>
</feature>
<evidence type="ECO:0000256" key="1">
    <source>
        <dbReference type="SAM" id="MobiDB-lite"/>
    </source>
</evidence>
<feature type="compositionally biased region" description="Basic and acidic residues" evidence="1">
    <location>
        <begin position="32"/>
        <end position="41"/>
    </location>
</feature>
<keyword evidence="2" id="KW-0472">Membrane</keyword>
<name>A4RSJ9_OSTLU</name>
<keyword evidence="2" id="KW-1133">Transmembrane helix</keyword>
<evidence type="ECO:0000256" key="2">
    <source>
        <dbReference type="SAM" id="Phobius"/>
    </source>
</evidence>
<dbReference type="Gramene" id="ABO94526">
    <property type="protein sequence ID" value="ABO94526"/>
    <property type="gene ID" value="OSTLU_30227"/>
</dbReference>
<dbReference type="Proteomes" id="UP000001568">
    <property type="component" value="Chromosome 2"/>
</dbReference>
<dbReference type="RefSeq" id="XP_001416233.1">
    <property type="nucleotide sequence ID" value="XM_001416196.1"/>
</dbReference>
<accession>A4RSJ9</accession>
<feature type="region of interest" description="Disordered" evidence="1">
    <location>
        <begin position="20"/>
        <end position="49"/>
    </location>
</feature>
<feature type="region of interest" description="Disordered" evidence="1">
    <location>
        <begin position="89"/>
        <end position="112"/>
    </location>
</feature>
<protein>
    <submittedName>
        <fullName evidence="3">Uncharacterized protein</fullName>
    </submittedName>
</protein>
<feature type="transmembrane region" description="Helical" evidence="2">
    <location>
        <begin position="60"/>
        <end position="79"/>
    </location>
</feature>
<feature type="compositionally biased region" description="Basic and acidic residues" evidence="1">
    <location>
        <begin position="103"/>
        <end position="112"/>
    </location>
</feature>
<evidence type="ECO:0000313" key="3">
    <source>
        <dbReference type="EMBL" id="ABO94526.1"/>
    </source>
</evidence>
<evidence type="ECO:0000313" key="4">
    <source>
        <dbReference type="Proteomes" id="UP000001568"/>
    </source>
</evidence>
<dbReference type="GeneID" id="5000070"/>
<keyword evidence="4" id="KW-1185">Reference proteome</keyword>
<dbReference type="AlphaFoldDB" id="A4RSJ9"/>
<dbReference type="OrthoDB" id="513423at2759"/>
<gene>
    <name evidence="3" type="ORF">OSTLU_30227</name>
</gene>
<dbReference type="HOGENOM" id="CLU_2150092_0_0_1"/>
<reference evidence="3 4" key="1">
    <citation type="journal article" date="2007" name="Proc. Natl. Acad. Sci. U.S.A.">
        <title>The tiny eukaryote Ostreococcus provides genomic insights into the paradox of plankton speciation.</title>
        <authorList>
            <person name="Palenik B."/>
            <person name="Grimwood J."/>
            <person name="Aerts A."/>
            <person name="Rouze P."/>
            <person name="Salamov A."/>
            <person name="Putnam N."/>
            <person name="Dupont C."/>
            <person name="Jorgensen R."/>
            <person name="Derelle E."/>
            <person name="Rombauts S."/>
            <person name="Zhou K."/>
            <person name="Otillar R."/>
            <person name="Merchant S.S."/>
            <person name="Podell S."/>
            <person name="Gaasterland T."/>
            <person name="Napoli C."/>
            <person name="Gendler K."/>
            <person name="Manuell A."/>
            <person name="Tai V."/>
            <person name="Vallon O."/>
            <person name="Piganeau G."/>
            <person name="Jancek S."/>
            <person name="Heijde M."/>
            <person name="Jabbari K."/>
            <person name="Bowler C."/>
            <person name="Lohr M."/>
            <person name="Robbens S."/>
            <person name="Werner G."/>
            <person name="Dubchak I."/>
            <person name="Pazour G.J."/>
            <person name="Ren Q."/>
            <person name="Paulsen I."/>
            <person name="Delwiche C."/>
            <person name="Schmutz J."/>
            <person name="Rokhsar D."/>
            <person name="Van de Peer Y."/>
            <person name="Moreau H."/>
            <person name="Grigoriev I.V."/>
        </authorList>
    </citation>
    <scope>NUCLEOTIDE SEQUENCE [LARGE SCALE GENOMIC DNA]</scope>
    <source>
        <strain evidence="3 4">CCE9901</strain>
    </source>
</reference>
<sequence length="112" mass="12027">MPAALSRAVFRAPRVARAPRRAPRARARRARTFAEPEKSSEGEYGLNPLTGEPLEAKGQLTAIVTGVVSVALALGYLALVQVMDSREMVAPPEEAFGDGSVRPADERARRGE</sequence>
<dbReference type="eggNOG" id="ENOG502SG7M">
    <property type="taxonomic scope" value="Eukaryota"/>
</dbReference>
<keyword evidence="2" id="KW-0812">Transmembrane</keyword>
<organism evidence="3 4">
    <name type="scientific">Ostreococcus lucimarinus (strain CCE9901)</name>
    <dbReference type="NCBI Taxonomy" id="436017"/>
    <lineage>
        <taxon>Eukaryota</taxon>
        <taxon>Viridiplantae</taxon>
        <taxon>Chlorophyta</taxon>
        <taxon>Mamiellophyceae</taxon>
        <taxon>Mamiellales</taxon>
        <taxon>Bathycoccaceae</taxon>
        <taxon>Ostreococcus</taxon>
    </lineage>
</organism>
<proteinExistence type="predicted"/>
<dbReference type="EMBL" id="CP000582">
    <property type="protein sequence ID" value="ABO94526.1"/>
    <property type="molecule type" value="Genomic_DNA"/>
</dbReference>